<reference evidence="1" key="2">
    <citation type="submission" date="2012-12" db="EMBL/GenBank/DDBJ databases">
        <authorList>
            <person name="Gao Y.W."/>
            <person name="Fan S.T."/>
            <person name="Sun H.T."/>
            <person name="Wang Z."/>
            <person name="Gao X.L."/>
            <person name="Li Y.G."/>
            <person name="Wang T.C."/>
            <person name="Zhang K."/>
            <person name="Xu W.W."/>
            <person name="Yu Z.J."/>
            <person name="Xia X.Z."/>
        </authorList>
    </citation>
    <scope>NUCLEOTIDE SEQUENCE</scope>
    <source>
        <strain evidence="1">FR3</strain>
    </source>
</reference>
<proteinExistence type="predicted"/>
<dbReference type="EMBL" id="LN856974">
    <property type="protein sequence ID" value="CDP97150.1"/>
    <property type="molecule type" value="Genomic_DNA"/>
</dbReference>
<sequence length="92" mass="11270">MRGTEGKEWKRWTDEMRLGRLHSYIHTHTHTHTYIHSRRAIDRLLYVCLRRFVYLSVYLHVRPNGVHTLTYTHTHTHTHHHFAILQYMRVSP</sequence>
<dbReference type="AlphaFoldDB" id="A0A0J9XX32"/>
<name>A0A0J9XX32_BRUMA</name>
<evidence type="ECO:0000313" key="1">
    <source>
        <dbReference type="EMBL" id="CDP97150.1"/>
    </source>
</evidence>
<reference evidence="1" key="1">
    <citation type="journal article" date="2007" name="Science">
        <title>Draft genome of the filarial nematode parasite Brugia malayi.</title>
        <authorList>
            <person name="Ghedin E."/>
            <person name="Wang S."/>
            <person name="Spiro D."/>
            <person name="Caler E."/>
            <person name="Zhao Q."/>
            <person name="Crabtree J."/>
            <person name="Allen J.E."/>
            <person name="Delcher A.L."/>
            <person name="Guiliano D.B."/>
            <person name="Miranda-Saavedra D."/>
            <person name="Angiuoli S.V."/>
            <person name="Creasy T."/>
            <person name="Amedeo P."/>
            <person name="Haas B."/>
            <person name="El-Sayed N.M."/>
            <person name="Wortman J.R."/>
            <person name="Feldblyum T."/>
            <person name="Tallon L."/>
            <person name="Schatz M."/>
            <person name="Shumway M."/>
            <person name="Koo H."/>
            <person name="Salzberg S.L."/>
            <person name="Schobel S."/>
            <person name="Pertea M."/>
            <person name="Pop M."/>
            <person name="White O."/>
            <person name="Barton G.J."/>
            <person name="Carlow C.K."/>
            <person name="Crawford M.J."/>
            <person name="Daub J."/>
            <person name="Dimmic M.W."/>
            <person name="Estes C.F."/>
            <person name="Foster J.M."/>
            <person name="Ganatra M."/>
            <person name="Gregory W.F."/>
            <person name="Johnson N.M."/>
            <person name="Jin J."/>
            <person name="Komuniecki R."/>
            <person name="Korf I."/>
            <person name="Kumar S."/>
            <person name="Laney S."/>
            <person name="Li B.W."/>
            <person name="Li W."/>
            <person name="Lindblom T.H."/>
            <person name="Lustigman S."/>
            <person name="Ma D."/>
            <person name="Maina C.V."/>
            <person name="Martin D.M."/>
            <person name="McCarter J.P."/>
            <person name="McReynolds L."/>
            <person name="Mitreva M."/>
            <person name="Nutman T.B."/>
            <person name="Parkinson J."/>
            <person name="Peregrin-Alvarez J.M."/>
            <person name="Poole C."/>
            <person name="Ren Q."/>
            <person name="Saunders L."/>
            <person name="Sluder A.E."/>
            <person name="Smith K."/>
            <person name="Stanke M."/>
            <person name="Unnasch T.R."/>
            <person name="Ware J."/>
            <person name="Wei A.D."/>
            <person name="Weil G."/>
            <person name="Williams D.J."/>
            <person name="Zhang Y."/>
            <person name="Williams S.A."/>
            <person name="Fraser-Liggett C."/>
            <person name="Slatko B."/>
            <person name="Blaxter M.L."/>
            <person name="Scott A.L."/>
        </authorList>
    </citation>
    <scope>NUCLEOTIDE SEQUENCE</scope>
    <source>
        <strain evidence="1">FR3</strain>
    </source>
</reference>
<protein>
    <submittedName>
        <fullName evidence="1">Bm517</fullName>
    </submittedName>
</protein>
<accession>A0A0J9XX32</accession>
<gene>
    <name evidence="1" type="primary">Bm517</name>
    <name evidence="1" type="ORF">BM_Bm517</name>
</gene>
<organism evidence="1">
    <name type="scientific">Brugia malayi</name>
    <name type="common">Filarial nematode worm</name>
    <dbReference type="NCBI Taxonomy" id="6279"/>
    <lineage>
        <taxon>Eukaryota</taxon>
        <taxon>Metazoa</taxon>
        <taxon>Ecdysozoa</taxon>
        <taxon>Nematoda</taxon>
        <taxon>Chromadorea</taxon>
        <taxon>Rhabditida</taxon>
        <taxon>Spirurina</taxon>
        <taxon>Spiruromorpha</taxon>
        <taxon>Filarioidea</taxon>
        <taxon>Onchocercidae</taxon>
        <taxon>Brugia</taxon>
    </lineage>
</organism>